<feature type="compositionally biased region" description="Basic and acidic residues" evidence="11">
    <location>
        <begin position="442"/>
        <end position="452"/>
    </location>
</feature>
<evidence type="ECO:0000259" key="14">
    <source>
        <dbReference type="PROSITE" id="PS51846"/>
    </source>
</evidence>
<dbReference type="SUPFAM" id="SSF54631">
    <property type="entry name" value="CBS-domain pair"/>
    <property type="match status" value="1"/>
</dbReference>
<evidence type="ECO:0000256" key="2">
    <source>
        <dbReference type="ARBA" id="ARBA00006337"/>
    </source>
</evidence>
<name>A0A1G7ML98_9ACTN</name>
<sequence>MTEWLLLLAAVVLTVFTGFFVAAEFSLTTVDRGRAEEAAATGDSRGRSVVRALKTLSTQLSAAQFGITITTLVVGYLAEPAIGQLLHGPLETLGLREATATGVALALAIALATTLQMLLGELGPKNLAIADPMAVAAFVAPGMRAFTRVTGPVVGALQRLANWIVRRLGFEPREELDTARGAEELVSVARRSAEEGDLSPVAARLLQRSLRLGDKLATDVMTPRTRLWTLRSSATAADVIAAAIESGNSRFPVYGSDLDEVTGVVHVKHAVSVPEAERGTRTAGELAVPVLAVPSSLQLERLLDLLRDQGLQLALVVDEWGATHGVVTLEDIVEELVGEIADETDRPLRTMRRIDGDTWVVSGLLRPDEVLERTGVAVPEGRYETIAGLLAERLQRLPEPGDSVRLDDAELTVETVEGRRVARVRVHRLETPDGASPADIDVAGRSREGVRA</sequence>
<dbReference type="PANTHER" id="PTHR43099:SF6">
    <property type="entry name" value="UPF0053 PROTEIN RV1842C"/>
    <property type="match status" value="1"/>
</dbReference>
<evidence type="ECO:0000256" key="12">
    <source>
        <dbReference type="SAM" id="Phobius"/>
    </source>
</evidence>
<feature type="transmembrane region" description="Helical" evidence="12">
    <location>
        <begin position="6"/>
        <end position="27"/>
    </location>
</feature>
<organism evidence="15 16">
    <name type="scientific">Blastococcus aurantiacus</name>
    <dbReference type="NCBI Taxonomy" id="1550231"/>
    <lineage>
        <taxon>Bacteria</taxon>
        <taxon>Bacillati</taxon>
        <taxon>Actinomycetota</taxon>
        <taxon>Actinomycetes</taxon>
        <taxon>Geodermatophilales</taxon>
        <taxon>Geodermatophilaceae</taxon>
        <taxon>Blastococcus</taxon>
    </lineage>
</organism>
<keyword evidence="7 9" id="KW-0129">CBS domain</keyword>
<dbReference type="SMART" id="SM01091">
    <property type="entry name" value="CorC_HlyC"/>
    <property type="match status" value="1"/>
</dbReference>
<protein>
    <submittedName>
        <fullName evidence="15">Hemolysin, contains CBS domains</fullName>
    </submittedName>
</protein>
<evidence type="ECO:0000256" key="1">
    <source>
        <dbReference type="ARBA" id="ARBA00004651"/>
    </source>
</evidence>
<evidence type="ECO:0000256" key="10">
    <source>
        <dbReference type="PROSITE-ProRule" id="PRU01193"/>
    </source>
</evidence>
<feature type="domain" description="CNNM transmembrane" evidence="14">
    <location>
        <begin position="1"/>
        <end position="202"/>
    </location>
</feature>
<feature type="transmembrane region" description="Helical" evidence="12">
    <location>
        <begin position="60"/>
        <end position="78"/>
    </location>
</feature>
<dbReference type="Gene3D" id="3.10.580.10">
    <property type="entry name" value="CBS-domain"/>
    <property type="match status" value="1"/>
</dbReference>
<dbReference type="InterPro" id="IPR046342">
    <property type="entry name" value="CBS_dom_sf"/>
</dbReference>
<dbReference type="Pfam" id="PF00571">
    <property type="entry name" value="CBS"/>
    <property type="match status" value="1"/>
</dbReference>
<dbReference type="Pfam" id="PF03471">
    <property type="entry name" value="CorC_HlyC"/>
    <property type="match status" value="1"/>
</dbReference>
<keyword evidence="5" id="KW-0677">Repeat</keyword>
<dbReference type="InterPro" id="IPR000644">
    <property type="entry name" value="CBS_dom"/>
</dbReference>
<dbReference type="Proteomes" id="UP000199406">
    <property type="component" value="Unassembled WGS sequence"/>
</dbReference>
<evidence type="ECO:0000313" key="15">
    <source>
        <dbReference type="EMBL" id="SDF62512.1"/>
    </source>
</evidence>
<dbReference type="SMART" id="SM00116">
    <property type="entry name" value="CBS"/>
    <property type="match status" value="2"/>
</dbReference>
<dbReference type="RefSeq" id="WP_091767679.1">
    <property type="nucleotide sequence ID" value="NZ_FNBT01000005.1"/>
</dbReference>
<dbReference type="InterPro" id="IPR005170">
    <property type="entry name" value="Transptr-assoc_dom"/>
</dbReference>
<evidence type="ECO:0000256" key="6">
    <source>
        <dbReference type="ARBA" id="ARBA00022989"/>
    </source>
</evidence>
<gene>
    <name evidence="15" type="ORF">SAMN05660662_2800</name>
</gene>
<evidence type="ECO:0000256" key="7">
    <source>
        <dbReference type="ARBA" id="ARBA00023122"/>
    </source>
</evidence>
<dbReference type="EMBL" id="FNBT01000005">
    <property type="protein sequence ID" value="SDF62512.1"/>
    <property type="molecule type" value="Genomic_DNA"/>
</dbReference>
<proteinExistence type="inferred from homology"/>
<keyword evidence="8 10" id="KW-0472">Membrane</keyword>
<evidence type="ECO:0000313" key="16">
    <source>
        <dbReference type="Proteomes" id="UP000199406"/>
    </source>
</evidence>
<dbReference type="Gene3D" id="3.30.465.10">
    <property type="match status" value="1"/>
</dbReference>
<dbReference type="InterPro" id="IPR016169">
    <property type="entry name" value="FAD-bd_PCMH_sub2"/>
</dbReference>
<dbReference type="PANTHER" id="PTHR43099">
    <property type="entry name" value="UPF0053 PROTEIN YRKA"/>
    <property type="match status" value="1"/>
</dbReference>
<dbReference type="PROSITE" id="PS51371">
    <property type="entry name" value="CBS"/>
    <property type="match status" value="1"/>
</dbReference>
<evidence type="ECO:0000259" key="13">
    <source>
        <dbReference type="PROSITE" id="PS51371"/>
    </source>
</evidence>
<dbReference type="Pfam" id="PF01595">
    <property type="entry name" value="CNNM"/>
    <property type="match status" value="1"/>
</dbReference>
<dbReference type="AlphaFoldDB" id="A0A1G7ML98"/>
<keyword evidence="16" id="KW-1185">Reference proteome</keyword>
<evidence type="ECO:0000256" key="5">
    <source>
        <dbReference type="ARBA" id="ARBA00022737"/>
    </source>
</evidence>
<dbReference type="InterPro" id="IPR044751">
    <property type="entry name" value="Ion_transp-like_CBS"/>
</dbReference>
<dbReference type="GO" id="GO:0005886">
    <property type="term" value="C:plasma membrane"/>
    <property type="evidence" value="ECO:0007669"/>
    <property type="project" value="UniProtKB-SubCell"/>
</dbReference>
<feature type="domain" description="CBS" evidence="13">
    <location>
        <begin position="286"/>
        <end position="343"/>
    </location>
</feature>
<accession>A0A1G7ML98</accession>
<dbReference type="CDD" id="cd04590">
    <property type="entry name" value="CBS_pair_CorC_HlyC_assoc"/>
    <property type="match status" value="1"/>
</dbReference>
<keyword evidence="3" id="KW-1003">Cell membrane</keyword>
<dbReference type="InterPro" id="IPR002550">
    <property type="entry name" value="CNNM"/>
</dbReference>
<dbReference type="InterPro" id="IPR036318">
    <property type="entry name" value="FAD-bd_PCMH-like_sf"/>
</dbReference>
<evidence type="ECO:0000256" key="8">
    <source>
        <dbReference type="ARBA" id="ARBA00023136"/>
    </source>
</evidence>
<keyword evidence="6 10" id="KW-1133">Transmembrane helix</keyword>
<evidence type="ECO:0000256" key="9">
    <source>
        <dbReference type="PROSITE-ProRule" id="PRU00703"/>
    </source>
</evidence>
<dbReference type="STRING" id="1550231.SAMN05660662_2800"/>
<dbReference type="PROSITE" id="PS51846">
    <property type="entry name" value="CNNM"/>
    <property type="match status" value="1"/>
</dbReference>
<dbReference type="InterPro" id="IPR051676">
    <property type="entry name" value="UPF0053_domain"/>
</dbReference>
<evidence type="ECO:0000256" key="3">
    <source>
        <dbReference type="ARBA" id="ARBA00022475"/>
    </source>
</evidence>
<evidence type="ECO:0000256" key="4">
    <source>
        <dbReference type="ARBA" id="ARBA00022692"/>
    </source>
</evidence>
<comment type="similarity">
    <text evidence="2">Belongs to the UPF0053 family.</text>
</comment>
<dbReference type="OrthoDB" id="110231at2"/>
<keyword evidence="4 10" id="KW-0812">Transmembrane</keyword>
<dbReference type="GO" id="GO:0050660">
    <property type="term" value="F:flavin adenine dinucleotide binding"/>
    <property type="evidence" value="ECO:0007669"/>
    <property type="project" value="InterPro"/>
</dbReference>
<dbReference type="SUPFAM" id="SSF56176">
    <property type="entry name" value="FAD-binding/transporter-associated domain-like"/>
    <property type="match status" value="1"/>
</dbReference>
<evidence type="ECO:0000256" key="11">
    <source>
        <dbReference type="SAM" id="MobiDB-lite"/>
    </source>
</evidence>
<feature type="transmembrane region" description="Helical" evidence="12">
    <location>
        <begin position="98"/>
        <end position="119"/>
    </location>
</feature>
<feature type="region of interest" description="Disordered" evidence="11">
    <location>
        <begin position="432"/>
        <end position="452"/>
    </location>
</feature>
<reference evidence="16" key="1">
    <citation type="submission" date="2016-10" db="EMBL/GenBank/DDBJ databases">
        <authorList>
            <person name="Varghese N."/>
            <person name="Submissions S."/>
        </authorList>
    </citation>
    <scope>NUCLEOTIDE SEQUENCE [LARGE SCALE GENOMIC DNA]</scope>
    <source>
        <strain evidence="16">DSM 44268</strain>
    </source>
</reference>
<comment type="subcellular location">
    <subcellularLocation>
        <location evidence="1">Cell membrane</location>
        <topology evidence="1">Multi-pass membrane protein</topology>
    </subcellularLocation>
</comment>